<dbReference type="EMBL" id="KM595078">
    <property type="protein sequence ID" value="AIT70711.1"/>
    <property type="molecule type" value="Genomic_DNA"/>
</dbReference>
<proteinExistence type="predicted"/>
<keyword evidence="2" id="KW-0946">Virion</keyword>
<name>A0A097IVV7_9POXV</name>
<evidence type="ECO:0000256" key="2">
    <source>
        <dbReference type="ARBA" id="ARBA00022844"/>
    </source>
</evidence>
<comment type="subcellular location">
    <subcellularLocation>
        <location evidence="1">Virion</location>
    </subcellularLocation>
</comment>
<evidence type="ECO:0000256" key="4">
    <source>
        <dbReference type="ARBA" id="ARBA00024939"/>
    </source>
</evidence>
<dbReference type="GO" id="GO:0044423">
    <property type="term" value="C:virion component"/>
    <property type="evidence" value="ECO:0007669"/>
    <property type="project" value="UniProtKB-KW"/>
</dbReference>
<dbReference type="Proteomes" id="UP000121784">
    <property type="component" value="Segment"/>
</dbReference>
<dbReference type="InterPro" id="IPR006791">
    <property type="entry name" value="Pox_D2"/>
</dbReference>
<evidence type="ECO:0000256" key="1">
    <source>
        <dbReference type="ARBA" id="ARBA00004328"/>
    </source>
</evidence>
<reference evidence="5 6" key="1">
    <citation type="submission" date="2014-09" db="EMBL/GenBank/DDBJ databases">
        <title>Complete Genome Sequence of the Embu Virus Strain SPAn 880.</title>
        <authorList>
            <person name="Ibrahim M.S."/>
            <person name="Antwerpen M.H."/>
            <person name="Georgi E."/>
            <person name="Vette P."/>
            <person name="Zoeller G."/>
            <person name="Meyer H."/>
        </authorList>
    </citation>
    <scope>NUCLEOTIDE SEQUENCE [LARGE SCALE GENOMIC DNA]</scope>
    <source>
        <strain evidence="5">SPAn880</strain>
    </source>
</reference>
<comment type="function">
    <text evidence="4">Late protein which is part of a large complex required for early virion morphogenesis. This complex participates in the formation of virosomes and the incorporation of virosomal contents into nascent immature virions.</text>
</comment>
<evidence type="ECO:0000256" key="3">
    <source>
        <dbReference type="ARBA" id="ARBA00022921"/>
    </source>
</evidence>
<evidence type="ECO:0000313" key="5">
    <source>
        <dbReference type="EMBL" id="AIT70711.1"/>
    </source>
</evidence>
<evidence type="ECO:0000313" key="6">
    <source>
        <dbReference type="Proteomes" id="UP000121784"/>
    </source>
</evidence>
<sequence length="196" mass="23172">MKILNSYNDFIISFINFILFPTIQNVSISKLNILGYILSFIRIISISMDFDILKFSNIIQDYGLIFPDDIKKIQNEKFLVLERGLSGKLYAIHIYDFMARFDNETIFGIAKFLYRNNTKILDVLFINKDLFDKTDILYPKSTITLSSYSDEYIDYTYKTIKLIFLNLFNSFRFSKIDSKLSYLYLPLRKDINNVIL</sequence>
<gene>
    <name evidence="5" type="primary">96</name>
</gene>
<accession>A0A097IVV7</accession>
<organism evidence="5 6">
    <name type="scientific">Cotia virus</name>
    <dbReference type="NCBI Taxonomy" id="39444"/>
    <lineage>
        <taxon>Viruses</taxon>
        <taxon>Varidnaviria</taxon>
        <taxon>Bamfordvirae</taxon>
        <taxon>Nucleocytoviricota</taxon>
        <taxon>Pokkesviricetes</taxon>
        <taxon>Chitovirales</taxon>
        <taxon>Poxviridae</taxon>
        <taxon>Chordopoxvirinae</taxon>
        <taxon>Oryzopoxvirus</taxon>
        <taxon>Oryzopoxvirus cotia</taxon>
    </lineage>
</organism>
<keyword evidence="3" id="KW-0426">Late protein</keyword>
<protein>
    <submittedName>
        <fullName evidence="5">Virion assembly protein</fullName>
    </submittedName>
</protein>
<dbReference type="Pfam" id="PF04701">
    <property type="entry name" value="Pox_D2"/>
    <property type="match status" value="1"/>
</dbReference>